<dbReference type="WBParaSite" id="jg2771">
    <property type="protein sequence ID" value="jg2771"/>
    <property type="gene ID" value="jg2771"/>
</dbReference>
<organism evidence="1 2">
    <name type="scientific">Ditylenchus dipsaci</name>
    <dbReference type="NCBI Taxonomy" id="166011"/>
    <lineage>
        <taxon>Eukaryota</taxon>
        <taxon>Metazoa</taxon>
        <taxon>Ecdysozoa</taxon>
        <taxon>Nematoda</taxon>
        <taxon>Chromadorea</taxon>
        <taxon>Rhabditida</taxon>
        <taxon>Tylenchina</taxon>
        <taxon>Tylenchomorpha</taxon>
        <taxon>Sphaerularioidea</taxon>
        <taxon>Anguinidae</taxon>
        <taxon>Anguininae</taxon>
        <taxon>Ditylenchus</taxon>
    </lineage>
</organism>
<name>A0A915E5H7_9BILA</name>
<sequence length="236" mass="27246">MNQSNSYYDDNETIVFLHENILNMDCSVLTSIENANSKSRQVLESTTNASPREARKLVPSRIPTPMFRSLTESSAKLMQRSNHRHSSIQSSTSNICENIMPVSYSYPLLVEDVPCGSCEQLAEDLVRSPLRESQLLLSRIHQRPLVKRSYCRRPRALIQPLHHTTSNFTRYQRNSSVSSDFKELNCNNLETVQPVRECDKYKNSFGGFIRPVEKLIAVFRRIQRLQSHSRTRRGKE</sequence>
<keyword evidence="1" id="KW-1185">Reference proteome</keyword>
<protein>
    <submittedName>
        <fullName evidence="2">Uncharacterized protein</fullName>
    </submittedName>
</protein>
<proteinExistence type="predicted"/>
<evidence type="ECO:0000313" key="2">
    <source>
        <dbReference type="WBParaSite" id="jg2771"/>
    </source>
</evidence>
<reference evidence="2" key="1">
    <citation type="submission" date="2022-11" db="UniProtKB">
        <authorList>
            <consortium name="WormBaseParasite"/>
        </authorList>
    </citation>
    <scope>IDENTIFICATION</scope>
</reference>
<accession>A0A915E5H7</accession>
<dbReference type="AlphaFoldDB" id="A0A915E5H7"/>
<evidence type="ECO:0000313" key="1">
    <source>
        <dbReference type="Proteomes" id="UP000887574"/>
    </source>
</evidence>
<dbReference type="Proteomes" id="UP000887574">
    <property type="component" value="Unplaced"/>
</dbReference>